<dbReference type="Proteomes" id="UP000887540">
    <property type="component" value="Unplaced"/>
</dbReference>
<sequence>MPKYNHYILNHLIDYGGAMTMDFITKDSHFFVSTVHFIDSTWTLKHGVMDFHDYTPELSTSVEVREDFEKSMKSHNLWPDILKQRLYYNTDRGSNLIRALDGYYRFDDPCHQMNLLSLHLTNPYSDRFLPEEFRISDEDKKVLFEIDMIIENGFKIINGVNARITLKKKVKSLGPAIKKPKKLDG</sequence>
<keyword evidence="1" id="KW-1185">Reference proteome</keyword>
<accession>A0A914D514</accession>
<dbReference type="AlphaFoldDB" id="A0A914D514"/>
<name>A0A914D514_9BILA</name>
<proteinExistence type="predicted"/>
<dbReference type="WBParaSite" id="ACRNAN_scaffold1789.g30850.t1">
    <property type="protein sequence ID" value="ACRNAN_scaffold1789.g30850.t1"/>
    <property type="gene ID" value="ACRNAN_scaffold1789.g30850"/>
</dbReference>
<protein>
    <submittedName>
        <fullName evidence="2">Uncharacterized protein</fullName>
    </submittedName>
</protein>
<evidence type="ECO:0000313" key="1">
    <source>
        <dbReference type="Proteomes" id="UP000887540"/>
    </source>
</evidence>
<reference evidence="2" key="1">
    <citation type="submission" date="2022-11" db="UniProtKB">
        <authorList>
            <consortium name="WormBaseParasite"/>
        </authorList>
    </citation>
    <scope>IDENTIFICATION</scope>
</reference>
<evidence type="ECO:0000313" key="2">
    <source>
        <dbReference type="WBParaSite" id="ACRNAN_scaffold1789.g30850.t1"/>
    </source>
</evidence>
<organism evidence="1 2">
    <name type="scientific">Acrobeloides nanus</name>
    <dbReference type="NCBI Taxonomy" id="290746"/>
    <lineage>
        <taxon>Eukaryota</taxon>
        <taxon>Metazoa</taxon>
        <taxon>Ecdysozoa</taxon>
        <taxon>Nematoda</taxon>
        <taxon>Chromadorea</taxon>
        <taxon>Rhabditida</taxon>
        <taxon>Tylenchina</taxon>
        <taxon>Cephalobomorpha</taxon>
        <taxon>Cephaloboidea</taxon>
        <taxon>Cephalobidae</taxon>
        <taxon>Acrobeloides</taxon>
    </lineage>
</organism>